<sequence>MKNQDRVHSSFEIGVNAPFSLNYLIYMQNIVLNSRSEDENPLFPYLDRSKWGILDDGFEQIFQEVWEVVVHHNFCNDQYDHYGILDSDKALFQRLFEDNEKGVFGYSESVTSFLAWWNGIYGRIAIEGIFDADGMNTVYKELSKSIKVDKRLKIDLIYDREIFTKQIENSWYAILTIQDVFAFRYNQKPELIPGLLKCCEVK</sequence>
<dbReference type="Proteomes" id="UP000004080">
    <property type="component" value="Unassembled WGS sequence"/>
</dbReference>
<dbReference type="eggNOG" id="ENOG5032IVA">
    <property type="taxonomic scope" value="Bacteria"/>
</dbReference>
<dbReference type="PATRIC" id="fig|1196324.3.peg.1999"/>
<organism evidence="1 2">
    <name type="scientific">Fictibacillus macauensis ZFHKF-1</name>
    <dbReference type="NCBI Taxonomy" id="1196324"/>
    <lineage>
        <taxon>Bacteria</taxon>
        <taxon>Bacillati</taxon>
        <taxon>Bacillota</taxon>
        <taxon>Bacilli</taxon>
        <taxon>Bacillales</taxon>
        <taxon>Fictibacillaceae</taxon>
        <taxon>Fictibacillus</taxon>
    </lineage>
</organism>
<comment type="caution">
    <text evidence="1">The sequence shown here is derived from an EMBL/GenBank/DDBJ whole genome shotgun (WGS) entry which is preliminary data.</text>
</comment>
<gene>
    <name evidence="1" type="ORF">A374_09798</name>
</gene>
<protein>
    <submittedName>
        <fullName evidence="1">Group-specific protein</fullName>
    </submittedName>
</protein>
<name>I8J1B8_9BACL</name>
<reference evidence="1 2" key="1">
    <citation type="journal article" date="2012" name="J. Bacteriol.">
        <title>Genome of Bacillus macauensis ZFHKF-1, a Long-Chain-Forming Bacterium.</title>
        <authorList>
            <person name="Cai L."/>
            <person name="Zhang T."/>
        </authorList>
    </citation>
    <scope>NUCLEOTIDE SEQUENCE [LARGE SCALE GENOMIC DNA]</scope>
    <source>
        <strain evidence="1 2">ZFHKF-1</strain>
    </source>
</reference>
<proteinExistence type="predicted"/>
<dbReference type="OrthoDB" id="2603162at2"/>
<dbReference type="STRING" id="1196324.A374_09798"/>
<evidence type="ECO:0000313" key="1">
    <source>
        <dbReference type="EMBL" id="EIT85521.1"/>
    </source>
</evidence>
<dbReference type="AlphaFoldDB" id="I8J1B8"/>
<dbReference type="EMBL" id="AKKV01000025">
    <property type="protein sequence ID" value="EIT85521.1"/>
    <property type="molecule type" value="Genomic_DNA"/>
</dbReference>
<keyword evidence="2" id="KW-1185">Reference proteome</keyword>
<accession>I8J1B8</accession>
<dbReference type="RefSeq" id="WP_007202046.1">
    <property type="nucleotide sequence ID" value="NZ_AKKV01000025.1"/>
</dbReference>
<evidence type="ECO:0000313" key="2">
    <source>
        <dbReference type="Proteomes" id="UP000004080"/>
    </source>
</evidence>